<feature type="transmembrane region" description="Helical" evidence="1">
    <location>
        <begin position="76"/>
        <end position="98"/>
    </location>
</feature>
<protein>
    <submittedName>
        <fullName evidence="2">Tetratricopeptide repeat containing domain-containing protein</fullName>
    </submittedName>
</protein>
<sequence length="150" mass="17102">MAGRSEKKRSYRQKTVGFVYSLVAIVCVGLWTMRNVIYPADGVKTEFRTLAWRAALLTGSYLFSVYVIYDSLKLGLSFSISNDLFCLTTVACVLSFFVDWAFRLFYIIPLYCLYKAGAFVVGWALTPEPEVEASSKRAEKLKRKYKVVRS</sequence>
<dbReference type="AlphaFoldDB" id="A0A2H6K9N3"/>
<comment type="caution">
    <text evidence="2">The sequence shown here is derived from an EMBL/GenBank/DDBJ whole genome shotgun (WGS) entry which is preliminary data.</text>
</comment>
<dbReference type="Pfam" id="PF05620">
    <property type="entry name" value="TMEM208_SND2"/>
    <property type="match status" value="1"/>
</dbReference>
<dbReference type="OrthoDB" id="361902at2759"/>
<keyword evidence="1" id="KW-1133">Transmembrane helix</keyword>
<dbReference type="GeneID" id="39873471"/>
<evidence type="ECO:0000256" key="1">
    <source>
        <dbReference type="SAM" id="Phobius"/>
    </source>
</evidence>
<keyword evidence="1" id="KW-0472">Membrane</keyword>
<evidence type="ECO:0000313" key="2">
    <source>
        <dbReference type="EMBL" id="GBE59701.1"/>
    </source>
</evidence>
<accession>A0A2H6K9N3</accession>
<evidence type="ECO:0000313" key="3">
    <source>
        <dbReference type="Proteomes" id="UP000236319"/>
    </source>
</evidence>
<keyword evidence="1" id="KW-0812">Transmembrane</keyword>
<dbReference type="RefSeq" id="XP_028865944.1">
    <property type="nucleotide sequence ID" value="XM_029010111.1"/>
</dbReference>
<feature type="transmembrane region" description="Helical" evidence="1">
    <location>
        <begin position="50"/>
        <end position="69"/>
    </location>
</feature>
<organism evidence="2 3">
    <name type="scientific">Babesia ovata</name>
    <dbReference type="NCBI Taxonomy" id="189622"/>
    <lineage>
        <taxon>Eukaryota</taxon>
        <taxon>Sar</taxon>
        <taxon>Alveolata</taxon>
        <taxon>Apicomplexa</taxon>
        <taxon>Aconoidasida</taxon>
        <taxon>Piroplasmida</taxon>
        <taxon>Babesiidae</taxon>
        <taxon>Babesia</taxon>
    </lineage>
</organism>
<proteinExistence type="predicted"/>
<dbReference type="InterPro" id="IPR008506">
    <property type="entry name" value="SND2/TMEM208"/>
</dbReference>
<reference evidence="2 3" key="1">
    <citation type="journal article" date="2017" name="BMC Genomics">
        <title>Whole-genome assembly of Babesia ovata and comparative genomics between closely related pathogens.</title>
        <authorList>
            <person name="Yamagishi J."/>
            <person name="Asada M."/>
            <person name="Hakimi H."/>
            <person name="Tanaka T.Q."/>
            <person name="Sugimoto C."/>
            <person name="Kawazu S."/>
        </authorList>
    </citation>
    <scope>NUCLEOTIDE SEQUENCE [LARGE SCALE GENOMIC DNA]</scope>
    <source>
        <strain evidence="2 3">Miyake</strain>
    </source>
</reference>
<dbReference type="Proteomes" id="UP000236319">
    <property type="component" value="Unassembled WGS sequence"/>
</dbReference>
<feature type="transmembrane region" description="Helical" evidence="1">
    <location>
        <begin position="16"/>
        <end position="38"/>
    </location>
</feature>
<gene>
    <name evidence="2" type="ORF">BOVATA_011940</name>
</gene>
<dbReference type="EMBL" id="BDSA01000001">
    <property type="protein sequence ID" value="GBE59701.1"/>
    <property type="molecule type" value="Genomic_DNA"/>
</dbReference>
<name>A0A2H6K9N3_9APIC</name>
<keyword evidence="3" id="KW-1185">Reference proteome</keyword>
<dbReference type="VEuPathDB" id="PiroplasmaDB:BOVATA_011940"/>